<accession>A0A852T0A0</accession>
<dbReference type="Gene3D" id="2.40.128.190">
    <property type="match status" value="1"/>
</dbReference>
<organism evidence="1 2">
    <name type="scientific">Leifsonia soli</name>
    <dbReference type="NCBI Taxonomy" id="582665"/>
    <lineage>
        <taxon>Bacteria</taxon>
        <taxon>Bacillati</taxon>
        <taxon>Actinomycetota</taxon>
        <taxon>Actinomycetes</taxon>
        <taxon>Micrococcales</taxon>
        <taxon>Microbacteriaceae</taxon>
        <taxon>Leifsonia</taxon>
    </lineage>
</organism>
<proteinExistence type="predicted"/>
<gene>
    <name evidence="1" type="ORF">BJ963_001693</name>
</gene>
<reference evidence="1 2" key="1">
    <citation type="submission" date="2020-07" db="EMBL/GenBank/DDBJ databases">
        <title>Sequencing the genomes of 1000 actinobacteria strains.</title>
        <authorList>
            <person name="Klenk H.-P."/>
        </authorList>
    </citation>
    <scope>NUCLEOTIDE SEQUENCE [LARGE SCALE GENOMIC DNA]</scope>
    <source>
        <strain evidence="1 2">DSM 23871</strain>
    </source>
</reference>
<sequence length="377" mass="41243">MGWRLKNLTTSTAGAGLAVYRPTAWLFAQFTRHVVYQGFSYQDGDDGQLYELYSSQSDDWNVKNLVAEAGGAEVATTASGYIWAHQGSQHVVYQGVRFDGHVHELWYTEDDGWNANDLTSAARAPLTLTQPFGFETSYDGAQRVVYQGRDRHVHELRNAGSGWHDHDLSAATGAPLCSVISAPTGYSFEHQGTAHVLVHTDSDVPGGGHILEYWADATGWHWGDLMAATGAPGVSDSETVHGYVFRGEGSQHVDYIGLDGHIHELWWSTDGWHHNDLSVAASAATPAQLGGSLACYAFEAGLFQPVATQHVFYTGTDSMIHELWWSAGGWHVNDIGSRLGAPAVWGDPAGFVEVDNGSQNIFYLSDAHQIIELRWRP</sequence>
<dbReference type="Gene3D" id="2.120.10.70">
    <property type="entry name" value="Fucose-specific lectin"/>
    <property type="match status" value="1"/>
</dbReference>
<evidence type="ECO:0000313" key="2">
    <source>
        <dbReference type="Proteomes" id="UP000589620"/>
    </source>
</evidence>
<protein>
    <submittedName>
        <fullName evidence="1">Uncharacterized protein</fullName>
    </submittedName>
</protein>
<keyword evidence="2" id="KW-1185">Reference proteome</keyword>
<evidence type="ECO:0000313" key="1">
    <source>
        <dbReference type="EMBL" id="NYD74174.1"/>
    </source>
</evidence>
<name>A0A852T0A0_9MICO</name>
<dbReference type="RefSeq" id="WP_179455969.1">
    <property type="nucleotide sequence ID" value="NZ_BAAAPX010000001.1"/>
</dbReference>
<dbReference type="AlphaFoldDB" id="A0A852T0A0"/>
<comment type="caution">
    <text evidence="1">The sequence shown here is derived from an EMBL/GenBank/DDBJ whole genome shotgun (WGS) entry which is preliminary data.</text>
</comment>
<dbReference type="SUPFAM" id="SSF89372">
    <property type="entry name" value="Fucose-specific lectin"/>
    <property type="match status" value="1"/>
</dbReference>
<dbReference type="Proteomes" id="UP000589620">
    <property type="component" value="Unassembled WGS sequence"/>
</dbReference>
<dbReference type="EMBL" id="JACCBJ010000001">
    <property type="protein sequence ID" value="NYD74174.1"/>
    <property type="molecule type" value="Genomic_DNA"/>
</dbReference>